<dbReference type="HOGENOM" id="CLU_058219_0_0_11"/>
<dbReference type="KEGG" id="iva:Isova_2334"/>
<dbReference type="EMBL" id="CP002810">
    <property type="protein sequence ID" value="AEG45052.1"/>
    <property type="molecule type" value="Genomic_DNA"/>
</dbReference>
<gene>
    <name evidence="1" type="ordered locus">Isova_2334</name>
</gene>
<dbReference type="AlphaFoldDB" id="F6FRJ4"/>
<dbReference type="RefSeq" id="WP_013839443.1">
    <property type="nucleotide sequence ID" value="NC_015588.1"/>
</dbReference>
<reference evidence="1 2" key="1">
    <citation type="submission" date="2011-05" db="EMBL/GenBank/DDBJ databases">
        <title>Complete sequence of Isoptericola variabilis 225.</title>
        <authorList>
            <consortium name="US DOE Joint Genome Institute"/>
            <person name="Lucas S."/>
            <person name="Han J."/>
            <person name="Lapidus A."/>
            <person name="Cheng J.-F."/>
            <person name="Goodwin L."/>
            <person name="Pitluck S."/>
            <person name="Peters L."/>
            <person name="Mikhailova N."/>
            <person name="Zeytun A."/>
            <person name="Han C."/>
            <person name="Tapia R."/>
            <person name="Land M."/>
            <person name="Hauser L."/>
            <person name="Kyrpides N."/>
            <person name="Ivanova N."/>
            <person name="Pagani I."/>
            <person name="Siebers A."/>
            <person name="Allgaier M."/>
            <person name="Thelen M."/>
            <person name="Hugenholtz P."/>
            <person name="Gladden J."/>
            <person name="Woyke T."/>
        </authorList>
    </citation>
    <scope>NUCLEOTIDE SEQUENCE [LARGE SCALE GENOMIC DNA]</scope>
    <source>
        <strain evidence="2">225</strain>
    </source>
</reference>
<evidence type="ECO:0008006" key="3">
    <source>
        <dbReference type="Google" id="ProtNLM"/>
    </source>
</evidence>
<evidence type="ECO:0000313" key="2">
    <source>
        <dbReference type="Proteomes" id="UP000009236"/>
    </source>
</evidence>
<protein>
    <recommendedName>
        <fullName evidence="3">Adhesin domain-containing protein</fullName>
    </recommendedName>
</protein>
<dbReference type="Proteomes" id="UP000009236">
    <property type="component" value="Chromosome"/>
</dbReference>
<proteinExistence type="predicted"/>
<dbReference type="eggNOG" id="COG3595">
    <property type="taxonomic scope" value="Bacteria"/>
</dbReference>
<organism evidence="2">
    <name type="scientific">Isoptericola variabilis (strain 225)</name>
    <dbReference type="NCBI Taxonomy" id="743718"/>
    <lineage>
        <taxon>Bacteria</taxon>
        <taxon>Bacillati</taxon>
        <taxon>Actinomycetota</taxon>
        <taxon>Actinomycetes</taxon>
        <taxon>Micrococcales</taxon>
        <taxon>Promicromonosporaceae</taxon>
        <taxon>Isoptericola</taxon>
    </lineage>
</organism>
<name>F6FRJ4_ISOV2</name>
<sequence>MSTESWVVAAPQKIDVAGVTEVRLRLVEGRAETVTDDAASGVRVEVVEVGSRPLQLVREGGVLRVGYDGVRIQGWVDRLRGGSQDAERAVVRVVAPPSVRLDVGTVGAVADVTGAEGARVKTVTGAIRTSGTSGALSLRTISGDVAATGHVGDVSVSIVSGSLAVEGTLGRVTVSTVSGPVAITARGSVPLVDLKSVSGPAQVRLDVGTPVNLRVRGVSGQAILDGAALPSQGRTLAVDHADAPVEGRAPAYVSAAVTTGTVSVSRG</sequence>
<evidence type="ECO:0000313" key="1">
    <source>
        <dbReference type="EMBL" id="AEG45052.1"/>
    </source>
</evidence>
<accession>F6FRJ4</accession>
<dbReference type="STRING" id="743718.Isova_2334"/>
<keyword evidence="2" id="KW-1185">Reference proteome</keyword>